<dbReference type="Pfam" id="PF07683">
    <property type="entry name" value="CobW_C"/>
    <property type="match status" value="1"/>
</dbReference>
<evidence type="ECO:0000313" key="9">
    <source>
        <dbReference type="Proteomes" id="UP001595616"/>
    </source>
</evidence>
<dbReference type="InterPro" id="IPR011629">
    <property type="entry name" value="CobW-like_C"/>
</dbReference>
<keyword evidence="1" id="KW-0547">Nucleotide-binding</keyword>
<dbReference type="Pfam" id="PF02492">
    <property type="entry name" value="cobW"/>
    <property type="match status" value="1"/>
</dbReference>
<keyword evidence="2" id="KW-0378">Hydrolase</keyword>
<dbReference type="CDD" id="cd03112">
    <property type="entry name" value="CobW-like"/>
    <property type="match status" value="1"/>
</dbReference>
<keyword evidence="3" id="KW-0143">Chaperone</keyword>
<feature type="domain" description="CobW C-terminal" evidence="7">
    <location>
        <begin position="222"/>
        <end position="316"/>
    </location>
</feature>
<organism evidence="8 9">
    <name type="scientific">Lacihabitans lacunae</name>
    <dbReference type="NCBI Taxonomy" id="1028214"/>
    <lineage>
        <taxon>Bacteria</taxon>
        <taxon>Pseudomonadati</taxon>
        <taxon>Bacteroidota</taxon>
        <taxon>Cytophagia</taxon>
        <taxon>Cytophagales</taxon>
        <taxon>Leadbetterellaceae</taxon>
        <taxon>Lacihabitans</taxon>
    </lineage>
</organism>
<sequence length="318" mass="35800">MSKSVTILTGFLGSGKTTFLNALLIAKKDKKFAIIENEFGQEGIDGELVMKPDDSLFEMNNGCLCCTLNDNIYEILSELNSRNQEYDELLIETTGIADPAGVANPFFGNSEIKRDFSVKRVVCLIDVALILDQLKNTEEAIKQIVFADVLLLNKTASVTEAHLNEIKETLEKLNPFAKVFKENDGQFPIDKIYATERDQDFKTGGKDTSHDHKSGHHHHGDIASLSFVFDKPFNEKELQMRLFGYLVFEAKDLYRVKGIIHAKDIEHRLILQSVGQSLVITGGRKWDEGEEKKSRIVFIGKHLDKSLFEQMLNGSLAE</sequence>
<dbReference type="RefSeq" id="WP_379839818.1">
    <property type="nucleotide sequence ID" value="NZ_JBHRYQ010000001.1"/>
</dbReference>
<accession>A0ABV7Z1A9</accession>
<comment type="caution">
    <text evidence="8">The sequence shown here is derived from an EMBL/GenBank/DDBJ whole genome shotgun (WGS) entry which is preliminary data.</text>
</comment>
<gene>
    <name evidence="8" type="ORF">ACFOOI_19775</name>
</gene>
<dbReference type="Gene3D" id="3.40.50.300">
    <property type="entry name" value="P-loop containing nucleotide triphosphate hydrolases"/>
    <property type="match status" value="1"/>
</dbReference>
<reference evidence="9" key="1">
    <citation type="journal article" date="2019" name="Int. J. Syst. Evol. Microbiol.">
        <title>The Global Catalogue of Microorganisms (GCM) 10K type strain sequencing project: providing services to taxonomists for standard genome sequencing and annotation.</title>
        <authorList>
            <consortium name="The Broad Institute Genomics Platform"/>
            <consortium name="The Broad Institute Genome Sequencing Center for Infectious Disease"/>
            <person name="Wu L."/>
            <person name="Ma J."/>
        </authorList>
    </citation>
    <scope>NUCLEOTIDE SEQUENCE [LARGE SCALE GENOMIC DNA]</scope>
    <source>
        <strain evidence="9">CECT 7956</strain>
    </source>
</reference>
<comment type="similarity">
    <text evidence="4">Belongs to the SIMIBI class G3E GTPase family. ZNG1 subfamily.</text>
</comment>
<dbReference type="InterPro" id="IPR036627">
    <property type="entry name" value="CobW-likC_sf"/>
</dbReference>
<dbReference type="InterPro" id="IPR051316">
    <property type="entry name" value="Zinc-reg_GTPase_activator"/>
</dbReference>
<evidence type="ECO:0000256" key="5">
    <source>
        <dbReference type="ARBA" id="ARBA00045658"/>
    </source>
</evidence>
<dbReference type="InterPro" id="IPR027417">
    <property type="entry name" value="P-loop_NTPase"/>
</dbReference>
<dbReference type="SUPFAM" id="SSF90002">
    <property type="entry name" value="Hypothetical protein YjiA, C-terminal domain"/>
    <property type="match status" value="1"/>
</dbReference>
<evidence type="ECO:0000256" key="2">
    <source>
        <dbReference type="ARBA" id="ARBA00022801"/>
    </source>
</evidence>
<evidence type="ECO:0000256" key="3">
    <source>
        <dbReference type="ARBA" id="ARBA00023186"/>
    </source>
</evidence>
<dbReference type="EMBL" id="JBHRYQ010000001">
    <property type="protein sequence ID" value="MFC3812912.1"/>
    <property type="molecule type" value="Genomic_DNA"/>
</dbReference>
<protein>
    <submittedName>
        <fullName evidence="8">CobW family GTP-binding protein</fullName>
    </submittedName>
</protein>
<name>A0ABV7Z1A9_9BACT</name>
<dbReference type="PANTHER" id="PTHR13748">
    <property type="entry name" value="COBW-RELATED"/>
    <property type="match status" value="1"/>
</dbReference>
<evidence type="ECO:0000256" key="6">
    <source>
        <dbReference type="ARBA" id="ARBA00049117"/>
    </source>
</evidence>
<comment type="function">
    <text evidence="5">Zinc chaperone that directly transfers zinc cofactor to target proteins, thereby activating them. Zinc is transferred from the CXCC motif in the GTPase domain to the zinc binding site in target proteins in a process requiring GTP hydrolysis.</text>
</comment>
<evidence type="ECO:0000256" key="4">
    <source>
        <dbReference type="ARBA" id="ARBA00034320"/>
    </source>
</evidence>
<dbReference type="Gene3D" id="3.30.1220.10">
    <property type="entry name" value="CobW-like, C-terminal domain"/>
    <property type="match status" value="1"/>
</dbReference>
<evidence type="ECO:0000313" key="8">
    <source>
        <dbReference type="EMBL" id="MFC3812912.1"/>
    </source>
</evidence>
<evidence type="ECO:0000256" key="1">
    <source>
        <dbReference type="ARBA" id="ARBA00022741"/>
    </source>
</evidence>
<proteinExistence type="inferred from homology"/>
<dbReference type="InterPro" id="IPR003495">
    <property type="entry name" value="CobW/HypB/UreG_nucleotide-bd"/>
</dbReference>
<dbReference type="SMART" id="SM00833">
    <property type="entry name" value="CobW_C"/>
    <property type="match status" value="1"/>
</dbReference>
<keyword evidence="9" id="KW-1185">Reference proteome</keyword>
<dbReference type="Proteomes" id="UP001595616">
    <property type="component" value="Unassembled WGS sequence"/>
</dbReference>
<evidence type="ECO:0000259" key="7">
    <source>
        <dbReference type="SMART" id="SM00833"/>
    </source>
</evidence>
<comment type="catalytic activity">
    <reaction evidence="6">
        <text>GTP + H2O = GDP + phosphate + H(+)</text>
        <dbReference type="Rhea" id="RHEA:19669"/>
        <dbReference type="ChEBI" id="CHEBI:15377"/>
        <dbReference type="ChEBI" id="CHEBI:15378"/>
        <dbReference type="ChEBI" id="CHEBI:37565"/>
        <dbReference type="ChEBI" id="CHEBI:43474"/>
        <dbReference type="ChEBI" id="CHEBI:58189"/>
    </reaction>
    <physiologicalReaction direction="left-to-right" evidence="6">
        <dbReference type="Rhea" id="RHEA:19670"/>
    </physiologicalReaction>
</comment>
<dbReference type="SUPFAM" id="SSF52540">
    <property type="entry name" value="P-loop containing nucleoside triphosphate hydrolases"/>
    <property type="match status" value="1"/>
</dbReference>